<evidence type="ECO:0000313" key="3">
    <source>
        <dbReference type="Proteomes" id="UP000221653"/>
    </source>
</evidence>
<comment type="caution">
    <text evidence="2">The sequence shown here is derived from an EMBL/GenBank/DDBJ whole genome shotgun (WGS) entry which is preliminary data.</text>
</comment>
<sequence>MDNWGVRTIIHRFLGSLRRDAENVFSVSCMTKLGGLIEALADGLNFIKETTDRKALAQLGIPKALALKMERANKLFWGPTSHTRYQQRCRKSAELLDVHTLLVIAEKTKEIKGLTEQWKFCEELCAQDLDADGMRDFANARIKKIQPKIRAEKVAYRRHSNDMSSVTITAKNALIEDLRAQLTSVEDVEKLFDGGLLPKQKGRLLIVATAQEVERIFDGEEISVRMTNGAVISSKELLERTLDDEMYSVLFDPIGGPIDAFRSTRFATFLQRLFLAAKYPTCVWDDCRVPFSECEIHHVHPYAEGGDTNLDNEVPVCKHHNGVNDDKREGRPRGYLKFDKNGTIYRAFADPKEKE</sequence>
<dbReference type="STRING" id="1724.GCA_001044175_00787"/>
<dbReference type="SMART" id="SM00507">
    <property type="entry name" value="HNHc"/>
    <property type="match status" value="1"/>
</dbReference>
<keyword evidence="3" id="KW-1185">Reference proteome</keyword>
<dbReference type="AlphaFoldDB" id="A0A2A9DNB0"/>
<protein>
    <recommendedName>
        <fullName evidence="1">HNH nuclease domain-containing protein</fullName>
    </recommendedName>
</protein>
<dbReference type="InterPro" id="IPR003615">
    <property type="entry name" value="HNH_nuc"/>
</dbReference>
<reference evidence="2 3" key="1">
    <citation type="submission" date="2017-10" db="EMBL/GenBank/DDBJ databases">
        <title>Sequencing the genomes of 1000 actinobacteria strains.</title>
        <authorList>
            <person name="Klenk H.-P."/>
        </authorList>
    </citation>
    <scope>NUCLEOTIDE SEQUENCE [LARGE SCALE GENOMIC DNA]</scope>
    <source>
        <strain evidence="2 3">DSM 20688</strain>
    </source>
</reference>
<gene>
    <name evidence="2" type="ORF">ATK06_0435</name>
</gene>
<accession>A0A2A9DNB0</accession>
<feature type="domain" description="HNH nuclease" evidence="1">
    <location>
        <begin position="270"/>
        <end position="322"/>
    </location>
</feature>
<dbReference type="Gene3D" id="1.10.30.50">
    <property type="match status" value="1"/>
</dbReference>
<name>A0A2A9DNB0_9CORY</name>
<dbReference type="EMBL" id="PDJF01000001">
    <property type="protein sequence ID" value="PFG27379.1"/>
    <property type="molecule type" value="Genomic_DNA"/>
</dbReference>
<proteinExistence type="predicted"/>
<dbReference type="CDD" id="cd00085">
    <property type="entry name" value="HNHc"/>
    <property type="match status" value="1"/>
</dbReference>
<dbReference type="Proteomes" id="UP000221653">
    <property type="component" value="Unassembled WGS sequence"/>
</dbReference>
<organism evidence="2 3">
    <name type="scientific">Corynebacterium renale</name>
    <dbReference type="NCBI Taxonomy" id="1724"/>
    <lineage>
        <taxon>Bacteria</taxon>
        <taxon>Bacillati</taxon>
        <taxon>Actinomycetota</taxon>
        <taxon>Actinomycetes</taxon>
        <taxon>Mycobacteriales</taxon>
        <taxon>Corynebacteriaceae</taxon>
        <taxon>Corynebacterium</taxon>
    </lineage>
</organism>
<evidence type="ECO:0000313" key="2">
    <source>
        <dbReference type="EMBL" id="PFG27379.1"/>
    </source>
</evidence>
<evidence type="ECO:0000259" key="1">
    <source>
        <dbReference type="SMART" id="SM00507"/>
    </source>
</evidence>